<dbReference type="GO" id="GO:0005634">
    <property type="term" value="C:nucleus"/>
    <property type="evidence" value="ECO:0007669"/>
    <property type="project" value="UniProtKB-SubCell"/>
</dbReference>
<protein>
    <recommendedName>
        <fullName evidence="6">Enhancer of polycomb-like protein</fullName>
    </recommendedName>
</protein>
<accession>A0AAW2HGT5</accession>
<name>A0AAW2HGT5_9NEOP</name>
<feature type="domain" description="Enhancer of polycomb-like N-terminal" evidence="8">
    <location>
        <begin position="7"/>
        <end position="141"/>
    </location>
</feature>
<keyword evidence="3 6" id="KW-0805">Transcription regulation</keyword>
<evidence type="ECO:0000256" key="6">
    <source>
        <dbReference type="RuleBase" id="RU361124"/>
    </source>
</evidence>
<evidence type="ECO:0000256" key="2">
    <source>
        <dbReference type="ARBA" id="ARBA00008035"/>
    </source>
</evidence>
<evidence type="ECO:0000313" key="9">
    <source>
        <dbReference type="EMBL" id="KAL0268995.1"/>
    </source>
</evidence>
<proteinExistence type="inferred from homology"/>
<reference evidence="9" key="1">
    <citation type="journal article" date="2024" name="Gigascience">
        <title>Chromosome-level genome of the poultry shaft louse Menopon gallinae provides insight into the host-switching and adaptive evolution of parasitic lice.</title>
        <authorList>
            <person name="Xu Y."/>
            <person name="Ma L."/>
            <person name="Liu S."/>
            <person name="Liang Y."/>
            <person name="Liu Q."/>
            <person name="He Z."/>
            <person name="Tian L."/>
            <person name="Duan Y."/>
            <person name="Cai W."/>
            <person name="Li H."/>
            <person name="Song F."/>
        </authorList>
    </citation>
    <scope>NUCLEOTIDE SEQUENCE</scope>
    <source>
        <strain evidence="9">Cailab_2023a</strain>
    </source>
</reference>
<evidence type="ECO:0000259" key="8">
    <source>
        <dbReference type="Pfam" id="PF10513"/>
    </source>
</evidence>
<organism evidence="9">
    <name type="scientific">Menopon gallinae</name>
    <name type="common">poultry shaft louse</name>
    <dbReference type="NCBI Taxonomy" id="328185"/>
    <lineage>
        <taxon>Eukaryota</taxon>
        <taxon>Metazoa</taxon>
        <taxon>Ecdysozoa</taxon>
        <taxon>Arthropoda</taxon>
        <taxon>Hexapoda</taxon>
        <taxon>Insecta</taxon>
        <taxon>Pterygota</taxon>
        <taxon>Neoptera</taxon>
        <taxon>Paraneoptera</taxon>
        <taxon>Psocodea</taxon>
        <taxon>Troctomorpha</taxon>
        <taxon>Phthiraptera</taxon>
        <taxon>Amblycera</taxon>
        <taxon>Menoponidae</taxon>
        <taxon>Menopon</taxon>
    </lineage>
</organism>
<keyword evidence="5 6" id="KW-0539">Nucleus</keyword>
<dbReference type="InterPro" id="IPR024943">
    <property type="entry name" value="Enhancer_polycomb"/>
</dbReference>
<comment type="similarity">
    <text evidence="2 6">Belongs to the enhancer of polycomb family.</text>
</comment>
<dbReference type="EMBL" id="JARGDH010000005">
    <property type="protein sequence ID" value="KAL0268995.1"/>
    <property type="molecule type" value="Genomic_DNA"/>
</dbReference>
<dbReference type="GO" id="GO:0035267">
    <property type="term" value="C:NuA4 histone acetyltransferase complex"/>
    <property type="evidence" value="ECO:0007669"/>
    <property type="project" value="InterPro"/>
</dbReference>
<feature type="compositionally biased region" description="Polar residues" evidence="7">
    <location>
        <begin position="958"/>
        <end position="1006"/>
    </location>
</feature>
<feature type="compositionally biased region" description="Polar residues" evidence="7">
    <location>
        <begin position="1315"/>
        <end position="1326"/>
    </location>
</feature>
<evidence type="ECO:0000256" key="1">
    <source>
        <dbReference type="ARBA" id="ARBA00004123"/>
    </source>
</evidence>
<feature type="region of interest" description="Disordered" evidence="7">
    <location>
        <begin position="946"/>
        <end position="1006"/>
    </location>
</feature>
<feature type="compositionally biased region" description="Acidic residues" evidence="7">
    <location>
        <begin position="1288"/>
        <end position="1298"/>
    </location>
</feature>
<sequence length="1326" mass="148330">MSKLSFRARALDAAKPMPIFMTEELPDLPDYSAINRAVPQMPSGMEKEEECEHHLQRAICTGLIIPTPEVSSIEDTESYDRLYATTYKMPRQLIHMQPFAMEQDIPDYDMDSEDERFVNAQAKKMDLTPLKFEEMMDRLEKGSGQTVVTLQEAKSLLKEDDDLIIAVYDYWLNKRLKTVVPLIPIVKTEHRVGSAANNPYLAFRRRTEKMQTRKNRKNDESSYEKMLKLRRDLTRTVTLLELVKRREKTKREHLHLTIEIFEKRYQAQDFSGQLLAEVSAIKTPRPAFAPIFSNQFGLNQQHWLSKVPIKEEILLPRKEKRQYKRRKHKGSIGGVISRGSYLISSHQTSQDTMASSEEELESTRPEFTDLSQCDSEGMFSFRRKFGCSYLPPTSGFGNWPWCGKDENGGGDKRFRYCPTNIATPRVRHIGFARKRLGRGGRVILDRTSVLSDEFWSSVDYTVYDNKADLPLYQPKTPPESSETQWTNSDSENAIESLPNTLIIDVENLEGCGNFNSFHTSDDEHSGVLNGYCTGGKRGSADETLLVNSRSDEECDSVRNYNSENSSEVIDRTRTVQNSEDEPVKLNDEGCVSYLNHGTRNCIRYGGHNRGVGQRSYFYDRRTNNLSFNSISDLNRPGKHFFRRNYRIGGFKNINYKRKAKKCDEEQKPFVFTTGEISLPELFADSSEKLIPEAELESNDDSFAILDKLGLDDDFIKKEPEISLDVDNPIDKADGLIKAETGQNFSDSQSNSFQKQRLKIDKNIFEFSETDFLKYETDCDVDDLLPDIVQNDVVGCCGLFGLTPNSRFNLVSPTYLPLESEKIENDQLDDPIDVTDEKLVGQSGKKPFASSVSTSAYGQIADISNDVENHEVTLQLKMSRNVENGTAVNVLTSRLNVKNDFPENYQGEKEKANPTPTPPPAPQQPQQQPPPQQQQQSINDIYALNHHNYTISGPPGYNFKQTPTENTQNSSGKQQFESDAQNNAQNVTVTSASEASSNTGTTGSNFISSGQSIGTVWSGQIMRSNQQNLKTNRPQQQSTTLGFTKLSALSGARITHNLGHTTINHDPAGTTILRDQTPSKVLINSTGVGLSDSSNRSVKHEEIVKATNHDGPGILRTYRGNNARNIHLTTDGSLLVPDSSKKSVANGPANIGFNQRRIIRASAVTGQQQQQQSASVSAQNPTVTQLVTAPSVFTIEGVSTNQNFVGTNQNFVVNQGFVTSNQNATTFLGSNQTVNYVTTNQNLLGGNQAKQGALPQRKVSLLVNPAQTVVVREAVDVDLGNESLETIDIETSEGDDSEEQAASQEIAVDNKKQMSVRKNNSLPMEVT</sequence>
<evidence type="ECO:0000256" key="3">
    <source>
        <dbReference type="ARBA" id="ARBA00023015"/>
    </source>
</evidence>
<evidence type="ECO:0000256" key="4">
    <source>
        <dbReference type="ARBA" id="ARBA00023163"/>
    </source>
</evidence>
<gene>
    <name evidence="9" type="ORF">PYX00_010749</name>
</gene>
<dbReference type="PANTHER" id="PTHR14898">
    <property type="entry name" value="ENHANCER OF POLYCOMB"/>
    <property type="match status" value="1"/>
</dbReference>
<comment type="subcellular location">
    <subcellularLocation>
        <location evidence="1 6">Nucleus</location>
    </subcellularLocation>
</comment>
<evidence type="ECO:0000256" key="7">
    <source>
        <dbReference type="SAM" id="MobiDB-lite"/>
    </source>
</evidence>
<evidence type="ECO:0000256" key="5">
    <source>
        <dbReference type="ARBA" id="ARBA00023242"/>
    </source>
</evidence>
<dbReference type="Pfam" id="PF10513">
    <property type="entry name" value="EPL1"/>
    <property type="match status" value="1"/>
</dbReference>
<feature type="region of interest" description="Disordered" evidence="7">
    <location>
        <begin position="1288"/>
        <end position="1326"/>
    </location>
</feature>
<dbReference type="GO" id="GO:0006357">
    <property type="term" value="P:regulation of transcription by RNA polymerase II"/>
    <property type="evidence" value="ECO:0007669"/>
    <property type="project" value="InterPro"/>
</dbReference>
<comment type="caution">
    <text evidence="9">The sequence shown here is derived from an EMBL/GenBank/DDBJ whole genome shotgun (WGS) entry which is preliminary data.</text>
</comment>
<keyword evidence="4 6" id="KW-0804">Transcription</keyword>
<feature type="compositionally biased region" description="Pro residues" evidence="7">
    <location>
        <begin position="914"/>
        <end position="931"/>
    </location>
</feature>
<feature type="region of interest" description="Disordered" evidence="7">
    <location>
        <begin position="892"/>
        <end position="934"/>
    </location>
</feature>
<dbReference type="InterPro" id="IPR019542">
    <property type="entry name" value="Enhancer_polycomb-like_N"/>
</dbReference>